<name>A0A9J6P772_9CLOT</name>
<dbReference type="Pfam" id="PF05198">
    <property type="entry name" value="IF3_N"/>
    <property type="match status" value="1"/>
</dbReference>
<comment type="subunit">
    <text evidence="4">Monomer.</text>
</comment>
<evidence type="ECO:0000313" key="8">
    <source>
        <dbReference type="EMBL" id="MCM1992459.1"/>
    </source>
</evidence>
<dbReference type="EMBL" id="JAGSOJ010000006">
    <property type="protein sequence ID" value="MCM1992459.1"/>
    <property type="molecule type" value="Genomic_DNA"/>
</dbReference>
<evidence type="ECO:0000256" key="1">
    <source>
        <dbReference type="ARBA" id="ARBA00005439"/>
    </source>
</evidence>
<proteinExistence type="inferred from homology"/>
<comment type="similarity">
    <text evidence="1 4">Belongs to the IF-3 family.</text>
</comment>
<dbReference type="InterPro" id="IPR036787">
    <property type="entry name" value="T_IF-3_N_sf"/>
</dbReference>
<evidence type="ECO:0000256" key="2">
    <source>
        <dbReference type="ARBA" id="ARBA00022540"/>
    </source>
</evidence>
<dbReference type="GO" id="GO:0003743">
    <property type="term" value="F:translation initiation factor activity"/>
    <property type="evidence" value="ECO:0007669"/>
    <property type="project" value="UniProtKB-UniRule"/>
</dbReference>
<gene>
    <name evidence="4" type="primary">infC</name>
    <name evidence="8" type="ORF">KDK92_22325</name>
</gene>
<dbReference type="InterPro" id="IPR019814">
    <property type="entry name" value="Translation_initiation_fac_3_N"/>
</dbReference>
<dbReference type="Gene3D" id="3.10.20.80">
    <property type="entry name" value="Translation initiation factor 3 (IF-3), N-terminal domain"/>
    <property type="match status" value="1"/>
</dbReference>
<dbReference type="FunFam" id="3.10.20.80:FF:000001">
    <property type="entry name" value="Translation initiation factor IF-3"/>
    <property type="match status" value="1"/>
</dbReference>
<dbReference type="SUPFAM" id="SSF54364">
    <property type="entry name" value="Translation initiation factor IF3, N-terminal domain"/>
    <property type="match status" value="1"/>
</dbReference>
<accession>A0A9J6P772</accession>
<protein>
    <recommendedName>
        <fullName evidence="4 5">Translation initiation factor IF-3</fullName>
    </recommendedName>
</protein>
<dbReference type="PANTHER" id="PTHR10938:SF0">
    <property type="entry name" value="TRANSLATION INITIATION FACTOR IF-3, MITOCHONDRIAL"/>
    <property type="match status" value="1"/>
</dbReference>
<evidence type="ECO:0000259" key="6">
    <source>
        <dbReference type="Pfam" id="PF00707"/>
    </source>
</evidence>
<dbReference type="InterPro" id="IPR001288">
    <property type="entry name" value="Translation_initiation_fac_3"/>
</dbReference>
<feature type="domain" description="Translation initiation factor 3 C-terminal" evidence="6">
    <location>
        <begin position="86"/>
        <end position="170"/>
    </location>
</feature>
<dbReference type="Proteomes" id="UP001056429">
    <property type="component" value="Unassembled WGS sequence"/>
</dbReference>
<evidence type="ECO:0000256" key="5">
    <source>
        <dbReference type="NCBIfam" id="TIGR00168"/>
    </source>
</evidence>
<dbReference type="NCBIfam" id="TIGR00168">
    <property type="entry name" value="infC"/>
    <property type="match status" value="1"/>
</dbReference>
<keyword evidence="2 4" id="KW-0396">Initiation factor</keyword>
<keyword evidence="3 4" id="KW-0648">Protein biosynthesis</keyword>
<dbReference type="GO" id="GO:0032790">
    <property type="term" value="P:ribosome disassembly"/>
    <property type="evidence" value="ECO:0007669"/>
    <property type="project" value="TreeGrafter"/>
</dbReference>
<reference evidence="8" key="1">
    <citation type="journal article" date="2021" name="mSystems">
        <title>Bacteria and Archaea Synergistically Convert Glycine Betaine to Biogenic Methane in the Formosa Cold Seep of the South China Sea.</title>
        <authorList>
            <person name="Li L."/>
            <person name="Zhang W."/>
            <person name="Zhang S."/>
            <person name="Song L."/>
            <person name="Sun Q."/>
            <person name="Zhang H."/>
            <person name="Xiang H."/>
            <person name="Dong X."/>
        </authorList>
    </citation>
    <scope>NUCLEOTIDE SEQUENCE</scope>
    <source>
        <strain evidence="8">ZWT</strain>
    </source>
</reference>
<dbReference type="InterPro" id="IPR036788">
    <property type="entry name" value="T_IF-3_C_sf"/>
</dbReference>
<keyword evidence="4" id="KW-0963">Cytoplasm</keyword>
<dbReference type="GO" id="GO:0005829">
    <property type="term" value="C:cytosol"/>
    <property type="evidence" value="ECO:0007669"/>
    <property type="project" value="TreeGrafter"/>
</dbReference>
<dbReference type="HAMAP" id="MF_00080">
    <property type="entry name" value="IF_3"/>
    <property type="match status" value="1"/>
</dbReference>
<organism evidence="8 9">
    <name type="scientific">Oceanirhabdus seepicola</name>
    <dbReference type="NCBI Taxonomy" id="2828781"/>
    <lineage>
        <taxon>Bacteria</taxon>
        <taxon>Bacillati</taxon>
        <taxon>Bacillota</taxon>
        <taxon>Clostridia</taxon>
        <taxon>Eubacteriales</taxon>
        <taxon>Clostridiaceae</taxon>
        <taxon>Oceanirhabdus</taxon>
    </lineage>
</organism>
<feature type="domain" description="Translation initiation factor 3 N-terminal" evidence="7">
    <location>
        <begin position="10"/>
        <end position="79"/>
    </location>
</feature>
<dbReference type="Gene3D" id="3.30.110.10">
    <property type="entry name" value="Translation initiation factor 3 (IF-3), C-terminal domain"/>
    <property type="match status" value="1"/>
</dbReference>
<dbReference type="GO" id="GO:0043022">
    <property type="term" value="F:ribosome binding"/>
    <property type="evidence" value="ECO:0007669"/>
    <property type="project" value="UniProtKB-ARBA"/>
</dbReference>
<comment type="subcellular location">
    <subcellularLocation>
        <location evidence="4">Cytoplasm</location>
    </subcellularLocation>
</comment>
<evidence type="ECO:0000259" key="7">
    <source>
        <dbReference type="Pfam" id="PF05198"/>
    </source>
</evidence>
<reference evidence="8" key="2">
    <citation type="submission" date="2021-04" db="EMBL/GenBank/DDBJ databases">
        <authorList>
            <person name="Dong X."/>
        </authorList>
    </citation>
    <scope>NUCLEOTIDE SEQUENCE</scope>
    <source>
        <strain evidence="8">ZWT</strain>
    </source>
</reference>
<evidence type="ECO:0000313" key="9">
    <source>
        <dbReference type="Proteomes" id="UP001056429"/>
    </source>
</evidence>
<keyword evidence="9" id="KW-1185">Reference proteome</keyword>
<dbReference type="AlphaFoldDB" id="A0A9J6P772"/>
<evidence type="ECO:0000256" key="4">
    <source>
        <dbReference type="HAMAP-Rule" id="MF_00080"/>
    </source>
</evidence>
<comment type="caution">
    <text evidence="8">The sequence shown here is derived from an EMBL/GenBank/DDBJ whole genome shotgun (WGS) entry which is preliminary data.</text>
</comment>
<comment type="function">
    <text evidence="4">IF-3 binds to the 30S ribosomal subunit and shifts the equilibrium between 70S ribosomes and their 50S and 30S subunits in favor of the free subunits, thus enhancing the availability of 30S subunits on which protein synthesis initiation begins.</text>
</comment>
<evidence type="ECO:0000256" key="3">
    <source>
        <dbReference type="ARBA" id="ARBA00022917"/>
    </source>
</evidence>
<dbReference type="SUPFAM" id="SSF55200">
    <property type="entry name" value="Translation initiation factor IF3, C-terminal domain"/>
    <property type="match status" value="1"/>
</dbReference>
<dbReference type="InterPro" id="IPR019815">
    <property type="entry name" value="Translation_initiation_fac_3_C"/>
</dbReference>
<sequence>MATNKKQTLINEQIRVNEVRLIGHDGAPLGIMSSKEAMNLADEKNMDLVMISENAKPPVCRIMDHGKYVYEQQKKLKEAKKKQKTVTLKEVRMSLSIEDHDINIKAKRAHKFLESGDKVKVTVRFRGREAEHSHLGRKILDNFYSKVEDICIIEKPAKKEGRNMLMILAPRKA</sequence>
<dbReference type="Pfam" id="PF00707">
    <property type="entry name" value="IF3_C"/>
    <property type="match status" value="1"/>
</dbReference>
<dbReference type="GO" id="GO:0016020">
    <property type="term" value="C:membrane"/>
    <property type="evidence" value="ECO:0007669"/>
    <property type="project" value="TreeGrafter"/>
</dbReference>
<dbReference type="PANTHER" id="PTHR10938">
    <property type="entry name" value="TRANSLATION INITIATION FACTOR IF-3"/>
    <property type="match status" value="1"/>
</dbReference>
<dbReference type="FunFam" id="3.30.110.10:FF:000001">
    <property type="entry name" value="Translation initiation factor IF-3"/>
    <property type="match status" value="1"/>
</dbReference>